<feature type="transmembrane region" description="Helical" evidence="5">
    <location>
        <begin position="12"/>
        <end position="32"/>
    </location>
</feature>
<evidence type="ECO:0000256" key="4">
    <source>
        <dbReference type="ARBA" id="ARBA00023136"/>
    </source>
</evidence>
<evidence type="ECO:0008006" key="8">
    <source>
        <dbReference type="Google" id="ProtNLM"/>
    </source>
</evidence>
<keyword evidence="3 5" id="KW-1133">Transmembrane helix</keyword>
<dbReference type="GO" id="GO:0055085">
    <property type="term" value="P:transmembrane transport"/>
    <property type="evidence" value="ECO:0007669"/>
    <property type="project" value="InterPro"/>
</dbReference>
<evidence type="ECO:0000256" key="5">
    <source>
        <dbReference type="SAM" id="Phobius"/>
    </source>
</evidence>
<evidence type="ECO:0000256" key="2">
    <source>
        <dbReference type="ARBA" id="ARBA00022692"/>
    </source>
</evidence>
<feature type="transmembrane region" description="Helical" evidence="5">
    <location>
        <begin position="44"/>
        <end position="65"/>
    </location>
</feature>
<feature type="transmembrane region" description="Helical" evidence="5">
    <location>
        <begin position="446"/>
        <end position="467"/>
    </location>
</feature>
<dbReference type="InterPro" id="IPR040254">
    <property type="entry name" value="Ecm3-like"/>
</dbReference>
<dbReference type="RefSeq" id="XP_066066683.1">
    <property type="nucleotide sequence ID" value="XM_066210586.1"/>
</dbReference>
<feature type="transmembrane region" description="Helical" evidence="5">
    <location>
        <begin position="71"/>
        <end position="95"/>
    </location>
</feature>
<feature type="transmembrane region" description="Helical" evidence="5">
    <location>
        <begin position="145"/>
        <end position="163"/>
    </location>
</feature>
<dbReference type="GO" id="GO:0016020">
    <property type="term" value="C:membrane"/>
    <property type="evidence" value="ECO:0007669"/>
    <property type="project" value="UniProtKB-SubCell"/>
</dbReference>
<dbReference type="KEGG" id="cdep:91085355"/>
<keyword evidence="7" id="KW-1185">Reference proteome</keyword>
<protein>
    <recommendedName>
        <fullName evidence="8">Auxin efflux carrier</fullName>
    </recommendedName>
</protein>
<keyword evidence="2 5" id="KW-0812">Transmembrane</keyword>
<reference evidence="6" key="2">
    <citation type="journal article" date="2022" name="Elife">
        <title>Obligate sexual reproduction of a homothallic fungus closely related to the Cryptococcus pathogenic species complex.</title>
        <authorList>
            <person name="Passer A.R."/>
            <person name="Clancey S.A."/>
            <person name="Shea T."/>
            <person name="David-Palma M."/>
            <person name="Averette A.F."/>
            <person name="Boekhout T."/>
            <person name="Porcel B.M."/>
            <person name="Nowrousian M."/>
            <person name="Cuomo C.A."/>
            <person name="Sun S."/>
            <person name="Heitman J."/>
            <person name="Coelho M.A."/>
        </authorList>
    </citation>
    <scope>NUCLEOTIDE SEQUENCE</scope>
    <source>
        <strain evidence="6">CBS 7841</strain>
    </source>
</reference>
<sequence length="468" mass="50770">MSGSSPTGQIIYKAFVPTLKMALCIIVGFIIAKKGMISTAGAKGIGSLVINVALPCLIFSSMVTAFTSTNIVAFGPLAAVAVMYQALGLFFAWLIREIFYVPIDFRWGILIAGVISNWGNLPTAVVQTMAQDAPFNSDTDVDLGVAYIAIFIFIMNTTFFGLGTHKICGWDFQQDRQIPDRLPFKQRWRQYLKAARSKVVFKRHSASTYADGEAGDRLEMEISEREPESCKNPIALYMQEDGVCQINETSAAISSPILPLHTEAADNPNTLQNTESVSPKPYPAKPAVFKRMLKTIQNLPNATWATILGIPISVVEPLKALFTHTNGWTGIKMPNAPDGKPPLHFILDTASFLGGIAVPAALLLIGASFARLKLPKNWIDLPLAAIVGLTVSKMIIVPVFGIFVVQALQAHTGLFPHHDKTAANQLVITQLYNPAGSADSLASFLLLQYALMFVLSTALAAIALYIVE</sequence>
<dbReference type="Pfam" id="PF03547">
    <property type="entry name" value="Mem_trans"/>
    <property type="match status" value="1"/>
</dbReference>
<dbReference type="EMBL" id="CP143784">
    <property type="protein sequence ID" value="WVN85983.1"/>
    <property type="molecule type" value="Genomic_DNA"/>
</dbReference>
<dbReference type="AlphaFoldDB" id="A0AAJ8JPE9"/>
<dbReference type="Proteomes" id="UP000094043">
    <property type="component" value="Chromosome 1"/>
</dbReference>
<organism evidence="6 7">
    <name type="scientific">Cryptococcus depauperatus CBS 7841</name>
    <dbReference type="NCBI Taxonomy" id="1295531"/>
    <lineage>
        <taxon>Eukaryota</taxon>
        <taxon>Fungi</taxon>
        <taxon>Dikarya</taxon>
        <taxon>Basidiomycota</taxon>
        <taxon>Agaricomycotina</taxon>
        <taxon>Tremellomycetes</taxon>
        <taxon>Tremellales</taxon>
        <taxon>Cryptococcaceae</taxon>
        <taxon>Cryptococcus</taxon>
    </lineage>
</organism>
<reference evidence="6" key="3">
    <citation type="submission" date="2024-01" db="EMBL/GenBank/DDBJ databases">
        <authorList>
            <person name="Coelho M.A."/>
            <person name="David-Palma M."/>
            <person name="Shea T."/>
            <person name="Sun S."/>
            <person name="Cuomo C.A."/>
            <person name="Heitman J."/>
        </authorList>
    </citation>
    <scope>NUCLEOTIDE SEQUENCE</scope>
    <source>
        <strain evidence="6">CBS 7841</strain>
    </source>
</reference>
<accession>A0AAJ8JPE9</accession>
<dbReference type="PANTHER" id="PTHR31274">
    <property type="entry name" value="PROTEIN ECM3"/>
    <property type="match status" value="1"/>
</dbReference>
<feature type="transmembrane region" description="Helical" evidence="5">
    <location>
        <begin position="342"/>
        <end position="369"/>
    </location>
</feature>
<proteinExistence type="predicted"/>
<name>A0AAJ8JPE9_9TREE</name>
<dbReference type="InterPro" id="IPR004776">
    <property type="entry name" value="Mem_transp_PIN-like"/>
</dbReference>
<gene>
    <name evidence="6" type="ORF">L203_101141</name>
</gene>
<evidence type="ECO:0000313" key="7">
    <source>
        <dbReference type="Proteomes" id="UP000094043"/>
    </source>
</evidence>
<feature type="transmembrane region" description="Helical" evidence="5">
    <location>
        <begin position="299"/>
        <end position="322"/>
    </location>
</feature>
<comment type="subcellular location">
    <subcellularLocation>
        <location evidence="1">Membrane</location>
        <topology evidence="1">Multi-pass membrane protein</topology>
    </subcellularLocation>
</comment>
<keyword evidence="4 5" id="KW-0472">Membrane</keyword>
<evidence type="ECO:0000256" key="1">
    <source>
        <dbReference type="ARBA" id="ARBA00004141"/>
    </source>
</evidence>
<dbReference type="GeneID" id="91085355"/>
<evidence type="ECO:0000313" key="6">
    <source>
        <dbReference type="EMBL" id="WVN85983.1"/>
    </source>
</evidence>
<feature type="transmembrane region" description="Helical" evidence="5">
    <location>
        <begin position="107"/>
        <end position="125"/>
    </location>
</feature>
<reference evidence="6" key="1">
    <citation type="submission" date="2016-06" db="EMBL/GenBank/DDBJ databases">
        <authorList>
            <person name="Cuomo C."/>
            <person name="Litvintseva A."/>
            <person name="Heitman J."/>
            <person name="Chen Y."/>
            <person name="Sun S."/>
            <person name="Springer D."/>
            <person name="Dromer F."/>
            <person name="Young S."/>
            <person name="Zeng Q."/>
            <person name="Chapman S."/>
            <person name="Gujja S."/>
            <person name="Saif S."/>
            <person name="Birren B."/>
        </authorList>
    </citation>
    <scope>NUCLEOTIDE SEQUENCE</scope>
    <source>
        <strain evidence="6">CBS 7841</strain>
    </source>
</reference>
<feature type="transmembrane region" description="Helical" evidence="5">
    <location>
        <begin position="381"/>
        <end position="405"/>
    </location>
</feature>
<dbReference type="PANTHER" id="PTHR31274:SF1">
    <property type="entry name" value="AGL149CP"/>
    <property type="match status" value="1"/>
</dbReference>
<evidence type="ECO:0000256" key="3">
    <source>
        <dbReference type="ARBA" id="ARBA00022989"/>
    </source>
</evidence>